<sequence>MSWVLRLR</sequence>
<dbReference type="EMBL" id="GBXM01101845">
    <property type="protein sequence ID" value="JAH06732.1"/>
    <property type="molecule type" value="Transcribed_RNA"/>
</dbReference>
<proteinExistence type="predicted"/>
<reference evidence="1" key="1">
    <citation type="submission" date="2014-11" db="EMBL/GenBank/DDBJ databases">
        <authorList>
            <person name="Amaro Gonzalez C."/>
        </authorList>
    </citation>
    <scope>NUCLEOTIDE SEQUENCE</scope>
</reference>
<protein>
    <submittedName>
        <fullName evidence="1">Uncharacterized protein</fullName>
    </submittedName>
</protein>
<name>A0A0E9PR38_ANGAN</name>
<reference evidence="1" key="2">
    <citation type="journal article" date="2015" name="Fish Shellfish Immunol.">
        <title>Early steps in the European eel (Anguilla anguilla)-Vibrio vulnificus interaction in the gills: Role of the RtxA13 toxin.</title>
        <authorList>
            <person name="Callol A."/>
            <person name="Pajuelo D."/>
            <person name="Ebbesson L."/>
            <person name="Teles M."/>
            <person name="MacKenzie S."/>
            <person name="Amaro C."/>
        </authorList>
    </citation>
    <scope>NUCLEOTIDE SEQUENCE</scope>
</reference>
<accession>A0A0E9PR38</accession>
<evidence type="ECO:0000313" key="1">
    <source>
        <dbReference type="EMBL" id="JAH06732.1"/>
    </source>
</evidence>
<organism evidence="1">
    <name type="scientific">Anguilla anguilla</name>
    <name type="common">European freshwater eel</name>
    <name type="synonym">Muraena anguilla</name>
    <dbReference type="NCBI Taxonomy" id="7936"/>
    <lineage>
        <taxon>Eukaryota</taxon>
        <taxon>Metazoa</taxon>
        <taxon>Chordata</taxon>
        <taxon>Craniata</taxon>
        <taxon>Vertebrata</taxon>
        <taxon>Euteleostomi</taxon>
        <taxon>Actinopterygii</taxon>
        <taxon>Neopterygii</taxon>
        <taxon>Teleostei</taxon>
        <taxon>Anguilliformes</taxon>
        <taxon>Anguillidae</taxon>
        <taxon>Anguilla</taxon>
    </lineage>
</organism>